<proteinExistence type="predicted"/>
<dbReference type="InterPro" id="IPR036397">
    <property type="entry name" value="RNaseH_sf"/>
</dbReference>
<organism evidence="1 2">
    <name type="scientific">Strongyloides venezuelensis</name>
    <name type="common">Threadworm</name>
    <dbReference type="NCBI Taxonomy" id="75913"/>
    <lineage>
        <taxon>Eukaryota</taxon>
        <taxon>Metazoa</taxon>
        <taxon>Ecdysozoa</taxon>
        <taxon>Nematoda</taxon>
        <taxon>Chromadorea</taxon>
        <taxon>Rhabditida</taxon>
        <taxon>Tylenchina</taxon>
        <taxon>Panagrolaimomorpha</taxon>
        <taxon>Strongyloidoidea</taxon>
        <taxon>Strongyloididae</taxon>
        <taxon>Strongyloides</taxon>
    </lineage>
</organism>
<dbReference type="WBParaSite" id="SVE_1250400.1">
    <property type="protein sequence ID" value="SVE_1250400.1"/>
    <property type="gene ID" value="SVE_1250400"/>
</dbReference>
<evidence type="ECO:0000313" key="2">
    <source>
        <dbReference type="WBParaSite" id="SVE_1250400.1"/>
    </source>
</evidence>
<protein>
    <submittedName>
        <fullName evidence="2">Integrase catalytic domain-containing protein</fullName>
    </submittedName>
</protein>
<name>A0A0K0FRH4_STRVS</name>
<sequence length="180" mass="20940">MLKRRVVWKNMTTDLGKYFQSCEVCARSYRLMLVLGDICRPLKTSLSVERSIRTINLKVSLLINENKTDSLIADKWDELLQEVVYFMNILPHATVGGENDNYAHYLFYGWNPVLLVDLEEEKQQYKPSMAYIVNKEDESKRILAFSVKKENKSRGRPISIINPDYIKKDNGNDSEVIDEI</sequence>
<dbReference type="AlphaFoldDB" id="A0A0K0FRH4"/>
<evidence type="ECO:0000313" key="1">
    <source>
        <dbReference type="Proteomes" id="UP000035680"/>
    </source>
</evidence>
<accession>A0A0K0FRH4</accession>
<dbReference type="Gene3D" id="3.30.420.10">
    <property type="entry name" value="Ribonuclease H-like superfamily/Ribonuclease H"/>
    <property type="match status" value="1"/>
</dbReference>
<dbReference type="Proteomes" id="UP000035680">
    <property type="component" value="Unassembled WGS sequence"/>
</dbReference>
<reference evidence="1" key="1">
    <citation type="submission" date="2014-07" db="EMBL/GenBank/DDBJ databases">
        <authorList>
            <person name="Martin A.A"/>
            <person name="De Silva N."/>
        </authorList>
    </citation>
    <scope>NUCLEOTIDE SEQUENCE</scope>
</reference>
<keyword evidence="1" id="KW-1185">Reference proteome</keyword>
<dbReference type="GO" id="GO:0003676">
    <property type="term" value="F:nucleic acid binding"/>
    <property type="evidence" value="ECO:0007669"/>
    <property type="project" value="InterPro"/>
</dbReference>
<reference evidence="2" key="2">
    <citation type="submission" date="2015-08" db="UniProtKB">
        <authorList>
            <consortium name="WormBaseParasite"/>
        </authorList>
    </citation>
    <scope>IDENTIFICATION</scope>
</reference>